<sequence>MSDPERSGEGADPTRMRSIAVHREDVANALEADLRTDRRVVLRVTPPYSGRMRARLHRVEGVPEADVDGPGGPVHVDPADLVADPPPYPEVDETAAEYPDADVETHRERHAEAVADWREAVREAVGGTVEIPVDAGTAAEEGPEGAAGAERTDGSRTHEVDVVALG</sequence>
<proteinExistence type="predicted"/>
<dbReference type="Pfam" id="PF26033">
    <property type="entry name" value="DUF8009"/>
    <property type="match status" value="1"/>
</dbReference>
<name>A0ABD5QYJ4_9EURY</name>
<feature type="compositionally biased region" description="Low complexity" evidence="1">
    <location>
        <begin position="73"/>
        <end position="83"/>
    </location>
</feature>
<feature type="compositionally biased region" description="Basic and acidic residues" evidence="1">
    <location>
        <begin position="150"/>
        <end position="166"/>
    </location>
</feature>
<dbReference type="EMBL" id="JBHSKY010000003">
    <property type="protein sequence ID" value="MFC5277716.1"/>
    <property type="molecule type" value="Genomic_DNA"/>
</dbReference>
<dbReference type="Proteomes" id="UP001596118">
    <property type="component" value="Unassembled WGS sequence"/>
</dbReference>
<feature type="region of interest" description="Disordered" evidence="1">
    <location>
        <begin position="60"/>
        <end position="93"/>
    </location>
</feature>
<evidence type="ECO:0000313" key="3">
    <source>
        <dbReference type="EMBL" id="MFC5277716.1"/>
    </source>
</evidence>
<feature type="domain" description="DUF8009" evidence="2">
    <location>
        <begin position="10"/>
        <end position="137"/>
    </location>
</feature>
<gene>
    <name evidence="3" type="ORF">ACFPM1_02870</name>
</gene>
<evidence type="ECO:0000259" key="2">
    <source>
        <dbReference type="Pfam" id="PF26033"/>
    </source>
</evidence>
<protein>
    <recommendedName>
        <fullName evidence="2">DUF8009 domain-containing protein</fullName>
    </recommendedName>
</protein>
<comment type="caution">
    <text evidence="3">The sequence shown here is derived from an EMBL/GenBank/DDBJ whole genome shotgun (WGS) entry which is preliminary data.</text>
</comment>
<organism evidence="3 4">
    <name type="scientific">Halorubrum rubrum</name>
    <dbReference type="NCBI Taxonomy" id="1126240"/>
    <lineage>
        <taxon>Archaea</taxon>
        <taxon>Methanobacteriati</taxon>
        <taxon>Methanobacteriota</taxon>
        <taxon>Stenosarchaea group</taxon>
        <taxon>Halobacteria</taxon>
        <taxon>Halobacteriales</taxon>
        <taxon>Haloferacaceae</taxon>
        <taxon>Halorubrum</taxon>
    </lineage>
</organism>
<feature type="region of interest" description="Disordered" evidence="1">
    <location>
        <begin position="128"/>
        <end position="166"/>
    </location>
</feature>
<keyword evidence="4" id="KW-1185">Reference proteome</keyword>
<feature type="compositionally biased region" description="Low complexity" evidence="1">
    <location>
        <begin position="135"/>
        <end position="149"/>
    </location>
</feature>
<reference evidence="3 4" key="1">
    <citation type="journal article" date="2019" name="Int. J. Syst. Evol. Microbiol.">
        <title>The Global Catalogue of Microorganisms (GCM) 10K type strain sequencing project: providing services to taxonomists for standard genome sequencing and annotation.</title>
        <authorList>
            <consortium name="The Broad Institute Genomics Platform"/>
            <consortium name="The Broad Institute Genome Sequencing Center for Infectious Disease"/>
            <person name="Wu L."/>
            <person name="Ma J."/>
        </authorList>
    </citation>
    <scope>NUCLEOTIDE SEQUENCE [LARGE SCALE GENOMIC DNA]</scope>
    <source>
        <strain evidence="3 4">CGMCC 1.12124</strain>
    </source>
</reference>
<evidence type="ECO:0000313" key="4">
    <source>
        <dbReference type="Proteomes" id="UP001596118"/>
    </source>
</evidence>
<accession>A0ABD5QYJ4</accession>
<dbReference type="InterPro" id="IPR058322">
    <property type="entry name" value="DUF8009"/>
</dbReference>
<dbReference type="RefSeq" id="WP_256412240.1">
    <property type="nucleotide sequence ID" value="NZ_JANHDM010000009.1"/>
</dbReference>
<dbReference type="AlphaFoldDB" id="A0ABD5QYJ4"/>
<evidence type="ECO:0000256" key="1">
    <source>
        <dbReference type="SAM" id="MobiDB-lite"/>
    </source>
</evidence>